<sequence length="246" mass="27856">MKIYIYILCLIILCSCNFINPFRDEGDTIETLIELDRFTQVEIHNIFNIEIIEDTESYIIYKGGETILEEMSYSSLSGILRLDHSFMNWTKNFKMPTLEIHLSILESIDLYASGNISSLKQLNGDEIIINIYGTTGTYEINLNINYNHLKFYTNGSVGGTFAVSGVCPTTTFTLNGSSNVQASQLISKEVYVAHNSLGNAHIYVEDKLNVTFYKSGDLYYKGNPKEIEVKYDQINNQDASGKLIKE</sequence>
<reference evidence="2 3" key="1">
    <citation type="submission" date="2018-07" db="EMBL/GenBank/DDBJ databases">
        <title>Draft genome sequence of Ancylomarina sp. M1P.</title>
        <authorList>
            <person name="Yadav S."/>
            <person name="Villanueva L."/>
            <person name="Damste J.S.S."/>
        </authorList>
    </citation>
    <scope>NUCLEOTIDE SEQUENCE [LARGE SCALE GENOMIC DNA]</scope>
    <source>
        <strain evidence="2 3">M1P</strain>
    </source>
</reference>
<evidence type="ECO:0000313" key="2">
    <source>
        <dbReference type="EMBL" id="RRG24199.1"/>
    </source>
</evidence>
<evidence type="ECO:0000313" key="3">
    <source>
        <dbReference type="Proteomes" id="UP000285794"/>
    </source>
</evidence>
<dbReference type="Gene3D" id="2.160.20.120">
    <property type="match status" value="1"/>
</dbReference>
<feature type="domain" description="Putative auto-transporter adhesin head GIN" evidence="1">
    <location>
        <begin position="37"/>
        <end position="224"/>
    </location>
</feature>
<proteinExistence type="predicted"/>
<dbReference type="Pfam" id="PF10988">
    <property type="entry name" value="DUF2807"/>
    <property type="match status" value="1"/>
</dbReference>
<dbReference type="OrthoDB" id="1121176at2"/>
<evidence type="ECO:0000259" key="1">
    <source>
        <dbReference type="Pfam" id="PF10988"/>
    </source>
</evidence>
<dbReference type="Proteomes" id="UP000285794">
    <property type="component" value="Unassembled WGS sequence"/>
</dbReference>
<protein>
    <recommendedName>
        <fullName evidence="1">Putative auto-transporter adhesin head GIN domain-containing protein</fullName>
    </recommendedName>
</protein>
<dbReference type="AlphaFoldDB" id="A0A425Y6R3"/>
<comment type="caution">
    <text evidence="2">The sequence shown here is derived from an EMBL/GenBank/DDBJ whole genome shotgun (WGS) entry which is preliminary data.</text>
</comment>
<dbReference type="InterPro" id="IPR021255">
    <property type="entry name" value="DUF2807"/>
</dbReference>
<organism evidence="2 3">
    <name type="scientific">Ancylomarina euxinus</name>
    <dbReference type="NCBI Taxonomy" id="2283627"/>
    <lineage>
        <taxon>Bacteria</taxon>
        <taxon>Pseudomonadati</taxon>
        <taxon>Bacteroidota</taxon>
        <taxon>Bacteroidia</taxon>
        <taxon>Marinilabiliales</taxon>
        <taxon>Marinifilaceae</taxon>
        <taxon>Ancylomarina</taxon>
    </lineage>
</organism>
<accession>A0A425Y6R3</accession>
<name>A0A425Y6R3_9BACT</name>
<keyword evidence="3" id="KW-1185">Reference proteome</keyword>
<dbReference type="RefSeq" id="WP_125029509.1">
    <property type="nucleotide sequence ID" value="NZ_JAPXVP010000002.1"/>
</dbReference>
<gene>
    <name evidence="2" type="ORF">DWB61_03545</name>
</gene>
<dbReference type="PROSITE" id="PS51257">
    <property type="entry name" value="PROKAR_LIPOPROTEIN"/>
    <property type="match status" value="1"/>
</dbReference>
<dbReference type="EMBL" id="QQWG01000002">
    <property type="protein sequence ID" value="RRG24199.1"/>
    <property type="molecule type" value="Genomic_DNA"/>
</dbReference>